<feature type="compositionally biased region" description="Acidic residues" evidence="1">
    <location>
        <begin position="640"/>
        <end position="650"/>
    </location>
</feature>
<dbReference type="OrthoDB" id="3253416at2759"/>
<proteinExistence type="predicted"/>
<feature type="compositionally biased region" description="Basic and acidic residues" evidence="1">
    <location>
        <begin position="587"/>
        <end position="614"/>
    </location>
</feature>
<feature type="region of interest" description="Disordered" evidence="1">
    <location>
        <begin position="585"/>
        <end position="739"/>
    </location>
</feature>
<evidence type="ECO:0000256" key="1">
    <source>
        <dbReference type="SAM" id="MobiDB-lite"/>
    </source>
</evidence>
<dbReference type="Proteomes" id="UP000799118">
    <property type="component" value="Unassembled WGS sequence"/>
</dbReference>
<feature type="compositionally biased region" description="Acidic residues" evidence="1">
    <location>
        <begin position="718"/>
        <end position="739"/>
    </location>
</feature>
<sequence>MDGTPLGPMVAIPHNETVDASQLHREELNRNSTLNKISTQTAAAIASYPHQPGPKPNYQPSRGTKLFTRADENDAGVASSCANASAAARFVSAALTDISNSSPVGDRSHSSDSSNTHASVGVSNGSSISGASVDAPSASTEPRLNARSSASVSNASSDSRASGDASNASSEPRFSEGPPNAPVCEHASNNTRLADVPSNASSDSRASEVGSDVHSSGDAPDSSSRPNGAASSSADGSAAVIGAVSSTNAGSNASGASADVGSSSGGALDGDTAGDCPAGPPKKKKRSEMGVEERRLMRQAAQERSEKLTADIDTLLDEQEELFAKYAELNNVSVDRVKKLAHQLPSMKPQKKASDYNVLVYFKGKELNAALGKGSKIPLKDLHAKVKQDDDLQDIFHDPEAMKALRQKYDDEKAEEKVAAIRVSKRAQAKSVAEKVNVFQQECNFLYESSDANSFGMVVRGSFESTVVSAFYGRGPADAFFRQYFRMGVQDVLNLYESYVVALEKVGTRKLYQSEMATEIVRMITQGLRKEITGVANLSMSYVSFARNIVVPYKVNITDQEAIRHLEWGGAHWYRMTAAEAKSYETNADKNGELEPKQRKKRSDAGTKRGRDDDGGSDESDSDVPVRPTKGSKRKRATVVDDEDDSDGEDGAQPVKKKSKAGAGGKSGEAEVVGGAGKLRQAVRSRRGGAGGSKKSVTQKGKKPAGGGKKSKRFVVSDSEDVGSPDNEEDDEDDAEFSD</sequence>
<feature type="compositionally biased region" description="Polar residues" evidence="1">
    <location>
        <begin position="187"/>
        <end position="204"/>
    </location>
</feature>
<reference evidence="2" key="1">
    <citation type="journal article" date="2019" name="Environ. Microbiol.">
        <title>Fungal ecological strategies reflected in gene transcription - a case study of two litter decomposers.</title>
        <authorList>
            <person name="Barbi F."/>
            <person name="Kohler A."/>
            <person name="Barry K."/>
            <person name="Baskaran P."/>
            <person name="Daum C."/>
            <person name="Fauchery L."/>
            <person name="Ihrmark K."/>
            <person name="Kuo A."/>
            <person name="LaButti K."/>
            <person name="Lipzen A."/>
            <person name="Morin E."/>
            <person name="Grigoriev I.V."/>
            <person name="Henrissat B."/>
            <person name="Lindahl B."/>
            <person name="Martin F."/>
        </authorList>
    </citation>
    <scope>NUCLEOTIDE SEQUENCE</scope>
    <source>
        <strain evidence="2">JB14</strain>
    </source>
</reference>
<name>A0A6A4HT41_9AGAR</name>
<feature type="compositionally biased region" description="Low complexity" evidence="1">
    <location>
        <begin position="101"/>
        <end position="133"/>
    </location>
</feature>
<dbReference type="EMBL" id="ML769447">
    <property type="protein sequence ID" value="KAE9401326.1"/>
    <property type="molecule type" value="Genomic_DNA"/>
</dbReference>
<evidence type="ECO:0000313" key="3">
    <source>
        <dbReference type="Proteomes" id="UP000799118"/>
    </source>
</evidence>
<gene>
    <name evidence="2" type="ORF">BT96DRAFT_992213</name>
</gene>
<dbReference type="AlphaFoldDB" id="A0A6A4HT41"/>
<feature type="compositionally biased region" description="Low complexity" evidence="1">
    <location>
        <begin position="146"/>
        <end position="170"/>
    </location>
</feature>
<accession>A0A6A4HT41</accession>
<feature type="region of interest" description="Disordered" evidence="1">
    <location>
        <begin position="98"/>
        <end position="306"/>
    </location>
</feature>
<organism evidence="2 3">
    <name type="scientific">Gymnopus androsaceus JB14</name>
    <dbReference type="NCBI Taxonomy" id="1447944"/>
    <lineage>
        <taxon>Eukaryota</taxon>
        <taxon>Fungi</taxon>
        <taxon>Dikarya</taxon>
        <taxon>Basidiomycota</taxon>
        <taxon>Agaricomycotina</taxon>
        <taxon>Agaricomycetes</taxon>
        <taxon>Agaricomycetidae</taxon>
        <taxon>Agaricales</taxon>
        <taxon>Marasmiineae</taxon>
        <taxon>Omphalotaceae</taxon>
        <taxon>Gymnopus</taxon>
    </lineage>
</organism>
<feature type="compositionally biased region" description="Low complexity" evidence="1">
    <location>
        <begin position="222"/>
        <end position="262"/>
    </location>
</feature>
<keyword evidence="3" id="KW-1185">Reference proteome</keyword>
<evidence type="ECO:0000313" key="2">
    <source>
        <dbReference type="EMBL" id="KAE9401326.1"/>
    </source>
</evidence>
<feature type="compositionally biased region" description="Basic and acidic residues" evidence="1">
    <location>
        <begin position="287"/>
        <end position="306"/>
    </location>
</feature>
<protein>
    <submittedName>
        <fullName evidence="2">Uncharacterized protein</fullName>
    </submittedName>
</protein>